<comment type="subcellular location">
    <subcellularLocation>
        <location evidence="1">Membrane</location>
        <topology evidence="1">Multi-pass membrane protein</topology>
    </subcellularLocation>
</comment>
<feature type="transmembrane region" description="Helical" evidence="5">
    <location>
        <begin position="126"/>
        <end position="147"/>
    </location>
</feature>
<keyword evidence="4 5" id="KW-0472">Membrane</keyword>
<feature type="transmembrane region" description="Helical" evidence="5">
    <location>
        <begin position="167"/>
        <end position="187"/>
    </location>
</feature>
<feature type="transmembrane region" description="Helical" evidence="5">
    <location>
        <begin position="70"/>
        <end position="93"/>
    </location>
</feature>
<proteinExistence type="predicted"/>
<evidence type="ECO:0000256" key="1">
    <source>
        <dbReference type="ARBA" id="ARBA00004141"/>
    </source>
</evidence>
<sequence length="487" mass="52936">MNSTSYRHATHSVTTDIPARMDRLPWSRLHWAILLALGVTWVLDGLEVTLKGAVSSVLQEPESLGFTSSQIGMIASFYIAGAVVGALIFGYLTDRFGRRIFFFVTLGVYLVGAMLTAFSWDLTSFIVFRFITGLGIGGEYAAINSTIDEMMPARVRGQTALAVNGSYWAGAALGSLSTIVLLDTAYFSVDVGWRIGFFVGAALGVIVLFMRRHLPEGPRWLVTHDRLDEAEKVMRGLEDRVSRETGEELSDIDADDRIKIHPQRSFSLAAILKAMFRTHLKRSLLALTLMASQAFLYNAIFFTYALVLSNFFDVPSGQTGLYLLPFAIGNFLGALLLGRLFDTFGRRVMIGGTYTISALILLVTGYMFAQGMLGAITLTILWSVIFFFASAAASSAYLTVSEIFPLETRALAIALFYSIGTATGGILSPWIFGMLIDTGSAWNVFYGYAFAATVMIAAALCEAFIGIDAEQASLESVASPLSSAENA</sequence>
<feature type="transmembrane region" description="Helical" evidence="5">
    <location>
        <begin position="284"/>
        <end position="307"/>
    </location>
</feature>
<dbReference type="GO" id="GO:0046943">
    <property type="term" value="F:carboxylic acid transmembrane transporter activity"/>
    <property type="evidence" value="ECO:0007669"/>
    <property type="project" value="TreeGrafter"/>
</dbReference>
<organism evidence="7 8">
    <name type="scientific">Breoghania corrubedonensis</name>
    <dbReference type="NCBI Taxonomy" id="665038"/>
    <lineage>
        <taxon>Bacteria</taxon>
        <taxon>Pseudomonadati</taxon>
        <taxon>Pseudomonadota</taxon>
        <taxon>Alphaproteobacteria</taxon>
        <taxon>Hyphomicrobiales</taxon>
        <taxon>Stappiaceae</taxon>
        <taxon>Breoghania</taxon>
    </lineage>
</organism>
<dbReference type="InterPro" id="IPR020846">
    <property type="entry name" value="MFS_dom"/>
</dbReference>
<evidence type="ECO:0000313" key="8">
    <source>
        <dbReference type="Proteomes" id="UP000244081"/>
    </source>
</evidence>
<dbReference type="Proteomes" id="UP000244081">
    <property type="component" value="Unassembled WGS sequence"/>
</dbReference>
<accession>A0A2T5VH63</accession>
<evidence type="ECO:0000259" key="6">
    <source>
        <dbReference type="PROSITE" id="PS50850"/>
    </source>
</evidence>
<feature type="transmembrane region" description="Helical" evidence="5">
    <location>
        <begin position="375"/>
        <end position="398"/>
    </location>
</feature>
<feature type="transmembrane region" description="Helical" evidence="5">
    <location>
        <begin position="29"/>
        <end position="50"/>
    </location>
</feature>
<protein>
    <submittedName>
        <fullName evidence="7">Putative MFS family arabinose efflux permease</fullName>
    </submittedName>
</protein>
<name>A0A2T5VH63_9HYPH</name>
<keyword evidence="2 5" id="KW-0812">Transmembrane</keyword>
<dbReference type="Pfam" id="PF00083">
    <property type="entry name" value="Sugar_tr"/>
    <property type="match status" value="1"/>
</dbReference>
<dbReference type="OrthoDB" id="9784658at2"/>
<feature type="transmembrane region" description="Helical" evidence="5">
    <location>
        <begin position="348"/>
        <end position="369"/>
    </location>
</feature>
<dbReference type="SUPFAM" id="SSF103473">
    <property type="entry name" value="MFS general substrate transporter"/>
    <property type="match status" value="1"/>
</dbReference>
<dbReference type="GO" id="GO:0005886">
    <property type="term" value="C:plasma membrane"/>
    <property type="evidence" value="ECO:0007669"/>
    <property type="project" value="TreeGrafter"/>
</dbReference>
<feature type="transmembrane region" description="Helical" evidence="5">
    <location>
        <begin position="444"/>
        <end position="465"/>
    </location>
</feature>
<dbReference type="AlphaFoldDB" id="A0A2T5VH63"/>
<feature type="transmembrane region" description="Helical" evidence="5">
    <location>
        <begin position="410"/>
        <end position="432"/>
    </location>
</feature>
<keyword evidence="3 5" id="KW-1133">Transmembrane helix</keyword>
<feature type="transmembrane region" description="Helical" evidence="5">
    <location>
        <begin position="193"/>
        <end position="210"/>
    </location>
</feature>
<evidence type="ECO:0000256" key="4">
    <source>
        <dbReference type="ARBA" id="ARBA00023136"/>
    </source>
</evidence>
<dbReference type="InterPro" id="IPR005828">
    <property type="entry name" value="MFS_sugar_transport-like"/>
</dbReference>
<evidence type="ECO:0000256" key="2">
    <source>
        <dbReference type="ARBA" id="ARBA00022692"/>
    </source>
</evidence>
<dbReference type="CDD" id="cd17316">
    <property type="entry name" value="MFS_SV2_like"/>
    <property type="match status" value="1"/>
</dbReference>
<reference evidence="7 8" key="1">
    <citation type="submission" date="2018-04" db="EMBL/GenBank/DDBJ databases">
        <title>Genomic Encyclopedia of Archaeal and Bacterial Type Strains, Phase II (KMG-II): from individual species to whole genera.</title>
        <authorList>
            <person name="Goeker M."/>
        </authorList>
    </citation>
    <scope>NUCLEOTIDE SEQUENCE [LARGE SCALE GENOMIC DNA]</scope>
    <source>
        <strain evidence="7 8">DSM 23382</strain>
    </source>
</reference>
<dbReference type="EMBL" id="QAYG01000001">
    <property type="protein sequence ID" value="PTW63095.1"/>
    <property type="molecule type" value="Genomic_DNA"/>
</dbReference>
<dbReference type="Gene3D" id="1.20.1250.20">
    <property type="entry name" value="MFS general substrate transporter like domains"/>
    <property type="match status" value="1"/>
</dbReference>
<dbReference type="PANTHER" id="PTHR23508:SF10">
    <property type="entry name" value="CARBOXYLIC ACID TRANSPORTER PROTEIN HOMOLOG"/>
    <property type="match status" value="1"/>
</dbReference>
<evidence type="ECO:0000256" key="5">
    <source>
        <dbReference type="SAM" id="Phobius"/>
    </source>
</evidence>
<gene>
    <name evidence="7" type="ORF">C8N35_1011145</name>
</gene>
<dbReference type="PANTHER" id="PTHR23508">
    <property type="entry name" value="CARBOXYLIC ACID TRANSPORTER PROTEIN HOMOLOG"/>
    <property type="match status" value="1"/>
</dbReference>
<feature type="transmembrane region" description="Helical" evidence="5">
    <location>
        <begin position="319"/>
        <end position="341"/>
    </location>
</feature>
<feature type="domain" description="Major facilitator superfamily (MFS) profile" evidence="6">
    <location>
        <begin position="33"/>
        <end position="470"/>
    </location>
</feature>
<evidence type="ECO:0000256" key="3">
    <source>
        <dbReference type="ARBA" id="ARBA00022989"/>
    </source>
</evidence>
<dbReference type="PROSITE" id="PS50850">
    <property type="entry name" value="MFS"/>
    <property type="match status" value="1"/>
</dbReference>
<comment type="caution">
    <text evidence="7">The sequence shown here is derived from an EMBL/GenBank/DDBJ whole genome shotgun (WGS) entry which is preliminary data.</text>
</comment>
<evidence type="ECO:0000313" key="7">
    <source>
        <dbReference type="EMBL" id="PTW63095.1"/>
    </source>
</evidence>
<feature type="transmembrane region" description="Helical" evidence="5">
    <location>
        <begin position="100"/>
        <end position="120"/>
    </location>
</feature>
<keyword evidence="8" id="KW-1185">Reference proteome</keyword>
<dbReference type="InterPro" id="IPR036259">
    <property type="entry name" value="MFS_trans_sf"/>
</dbReference>